<dbReference type="InterPro" id="IPR019734">
    <property type="entry name" value="TPR_rpt"/>
</dbReference>
<dbReference type="EMBL" id="KB200049">
    <property type="protein sequence ID" value="ESP03306.1"/>
    <property type="molecule type" value="Genomic_DNA"/>
</dbReference>
<dbReference type="Proteomes" id="UP000030746">
    <property type="component" value="Unassembled WGS sequence"/>
</dbReference>
<dbReference type="SUPFAM" id="SSF48452">
    <property type="entry name" value="TPR-like"/>
    <property type="match status" value="1"/>
</dbReference>
<dbReference type="OrthoDB" id="2423701at2759"/>
<sequence length="172" mass="19784">MTSFGWKRKVGEKVVQEATTSFSKNSKDEEDCEADVDWLNLLPKNKSLKLEDNIGKSKRLKKEGIILAEAERFWEAITKWDEAIVLTPTDATLYEMKAQALINLNELFPALTVANKVIEIDSLWWVGYQTLGRAHLNMGEVKMAIKDFSRAIHMNPGEKELWEDDLNWAREL</sequence>
<dbReference type="PANTHER" id="PTHR15544:SF0">
    <property type="entry name" value="TETRATRICOPEPTIDE REPEAT PROTEIN 33"/>
    <property type="match status" value="1"/>
</dbReference>
<dbReference type="Pfam" id="PF13181">
    <property type="entry name" value="TPR_8"/>
    <property type="match status" value="1"/>
</dbReference>
<protein>
    <submittedName>
        <fullName evidence="2">Uncharacterized protein</fullName>
    </submittedName>
</protein>
<keyword evidence="1" id="KW-0802">TPR repeat</keyword>
<evidence type="ECO:0000313" key="2">
    <source>
        <dbReference type="EMBL" id="ESP03306.1"/>
    </source>
</evidence>
<dbReference type="KEGG" id="lgi:LOTGIDRAFT_56543"/>
<dbReference type="PROSITE" id="PS50005">
    <property type="entry name" value="TPR"/>
    <property type="match status" value="1"/>
</dbReference>
<dbReference type="CTD" id="20251353"/>
<evidence type="ECO:0000256" key="1">
    <source>
        <dbReference type="PROSITE-ProRule" id="PRU00339"/>
    </source>
</evidence>
<feature type="repeat" description="TPR" evidence="1">
    <location>
        <begin position="125"/>
        <end position="158"/>
    </location>
</feature>
<dbReference type="InterPro" id="IPR011990">
    <property type="entry name" value="TPR-like_helical_dom_sf"/>
</dbReference>
<dbReference type="HOGENOM" id="CLU_114375_0_0_1"/>
<dbReference type="AlphaFoldDB" id="V4B6Z4"/>
<dbReference type="InterPro" id="IPR052658">
    <property type="entry name" value="TPR-containing"/>
</dbReference>
<dbReference type="GeneID" id="20251353"/>
<dbReference type="PANTHER" id="PTHR15544">
    <property type="entry name" value="OSMOSIS RESPONSIVE FACTOR"/>
    <property type="match status" value="1"/>
</dbReference>
<dbReference type="STRING" id="225164.V4B6Z4"/>
<reference evidence="2 3" key="1">
    <citation type="journal article" date="2013" name="Nature">
        <title>Insights into bilaterian evolution from three spiralian genomes.</title>
        <authorList>
            <person name="Simakov O."/>
            <person name="Marletaz F."/>
            <person name="Cho S.J."/>
            <person name="Edsinger-Gonzales E."/>
            <person name="Havlak P."/>
            <person name="Hellsten U."/>
            <person name="Kuo D.H."/>
            <person name="Larsson T."/>
            <person name="Lv J."/>
            <person name="Arendt D."/>
            <person name="Savage R."/>
            <person name="Osoegawa K."/>
            <person name="de Jong P."/>
            <person name="Grimwood J."/>
            <person name="Chapman J.A."/>
            <person name="Shapiro H."/>
            <person name="Aerts A."/>
            <person name="Otillar R.P."/>
            <person name="Terry A.Y."/>
            <person name="Boore J.L."/>
            <person name="Grigoriev I.V."/>
            <person name="Lindberg D.R."/>
            <person name="Seaver E.C."/>
            <person name="Weisblat D.A."/>
            <person name="Putnam N.H."/>
            <person name="Rokhsar D.S."/>
        </authorList>
    </citation>
    <scope>NUCLEOTIDE SEQUENCE [LARGE SCALE GENOMIC DNA]</scope>
</reference>
<name>V4B6Z4_LOTGI</name>
<feature type="non-terminal residue" evidence="2">
    <location>
        <position position="172"/>
    </location>
</feature>
<dbReference type="SMART" id="SM00028">
    <property type="entry name" value="TPR"/>
    <property type="match status" value="3"/>
</dbReference>
<organism evidence="2 3">
    <name type="scientific">Lottia gigantea</name>
    <name type="common">Giant owl limpet</name>
    <dbReference type="NCBI Taxonomy" id="225164"/>
    <lineage>
        <taxon>Eukaryota</taxon>
        <taxon>Metazoa</taxon>
        <taxon>Spiralia</taxon>
        <taxon>Lophotrochozoa</taxon>
        <taxon>Mollusca</taxon>
        <taxon>Gastropoda</taxon>
        <taxon>Patellogastropoda</taxon>
        <taxon>Lottioidea</taxon>
        <taxon>Lottiidae</taxon>
        <taxon>Lottia</taxon>
    </lineage>
</organism>
<accession>V4B6Z4</accession>
<keyword evidence="3" id="KW-1185">Reference proteome</keyword>
<gene>
    <name evidence="2" type="ORF">LOTGIDRAFT_56543</name>
</gene>
<evidence type="ECO:0000313" key="3">
    <source>
        <dbReference type="Proteomes" id="UP000030746"/>
    </source>
</evidence>
<dbReference type="Gene3D" id="1.25.40.10">
    <property type="entry name" value="Tetratricopeptide repeat domain"/>
    <property type="match status" value="1"/>
</dbReference>
<dbReference type="OMA" id="WQEDLKW"/>
<proteinExistence type="predicted"/>
<dbReference type="RefSeq" id="XP_009045979.1">
    <property type="nucleotide sequence ID" value="XM_009047731.1"/>
</dbReference>